<dbReference type="HOGENOM" id="CLU_873518_0_0_4"/>
<dbReference type="OrthoDB" id="9131963at2"/>
<reference evidence="2" key="1">
    <citation type="submission" date="2005-08" db="EMBL/GenBank/DDBJ databases">
        <title>Complete sequence of Dechloromonas aromatica RCB.</title>
        <authorList>
            <person name="Salinero K.K."/>
            <person name="Copeland A."/>
            <person name="Lucas S."/>
            <person name="Lapidus A."/>
            <person name="Barry K."/>
            <person name="Detter J.C."/>
            <person name="Glavina T."/>
            <person name="Hammon N."/>
            <person name="Israni S."/>
            <person name="Pitluck S."/>
            <person name="Di Bartolo G."/>
            <person name="Trong S."/>
            <person name="Schmutz J."/>
            <person name="Larimer F."/>
            <person name="Land M."/>
            <person name="Ivanova N."/>
            <person name="Richardson P."/>
        </authorList>
    </citation>
    <scope>NUCLEOTIDE SEQUENCE</scope>
    <source>
        <strain evidence="2">RCB</strain>
    </source>
</reference>
<name>Q47D37_DECAR</name>
<dbReference type="EMBL" id="CP000089">
    <property type="protein sequence ID" value="AAZ47244.1"/>
    <property type="molecule type" value="Genomic_DNA"/>
</dbReference>
<gene>
    <name evidence="2" type="ordered locus">Daro_2511</name>
</gene>
<dbReference type="AlphaFoldDB" id="Q47D37"/>
<organism evidence="2">
    <name type="scientific">Dechloromonas aromatica (strain RCB)</name>
    <dbReference type="NCBI Taxonomy" id="159087"/>
    <lineage>
        <taxon>Bacteria</taxon>
        <taxon>Pseudomonadati</taxon>
        <taxon>Pseudomonadota</taxon>
        <taxon>Betaproteobacteria</taxon>
        <taxon>Rhodocyclales</taxon>
        <taxon>Azonexaceae</taxon>
        <taxon>Dechloromonas</taxon>
    </lineage>
</organism>
<dbReference type="KEGG" id="dar:Daro_2511"/>
<feature type="compositionally biased region" description="Basic and acidic residues" evidence="1">
    <location>
        <begin position="114"/>
        <end position="125"/>
    </location>
</feature>
<evidence type="ECO:0000313" key="2">
    <source>
        <dbReference type="EMBL" id="AAZ47244.1"/>
    </source>
</evidence>
<protein>
    <submittedName>
        <fullName evidence="2">Uncharacterized protein</fullName>
    </submittedName>
</protein>
<proteinExistence type="predicted"/>
<feature type="region of interest" description="Disordered" evidence="1">
    <location>
        <begin position="114"/>
        <end position="147"/>
    </location>
</feature>
<dbReference type="eggNOG" id="ENOG5033JTP">
    <property type="taxonomic scope" value="Bacteria"/>
</dbReference>
<sequence length="318" mass="33814">MSVTTWSNMPDSVDDRIGIPSNPQPGEVNNRVVGGTVSLVQGQQATEFSTYRASESDLAPSSEKGMMGTVRNNGGFITTNVTPNSTIEIPGFGRTSVKVAESLGYLTRTGDGRYVETSRLGKDEGSSEGGPLEESKRTPNDAPDNGAELFGSGFEAEYGELIKDVPQGVYDSLLASANVHIGEGLDLGSISEKLAPRLASSMGIEPKAAAAMLDEGSMIWQAQADIAVERHGADPDDFYQWARDNRKNELQQAVNGHLFQRSTKGYSALVNDYFDNTIPTVAALKAGGIPVTEKGGDVTVKLKGHWMTVGAAVKARLV</sequence>
<accession>Q47D37</accession>
<evidence type="ECO:0000256" key="1">
    <source>
        <dbReference type="SAM" id="MobiDB-lite"/>
    </source>
</evidence>